<dbReference type="VEuPathDB" id="FungiDB:MELLADRAFT_68712"/>
<dbReference type="HOGENOM" id="CLU_015424_0_0_1"/>
<proteinExistence type="predicted"/>
<protein>
    <submittedName>
        <fullName evidence="2">Uncharacterized protein</fullName>
    </submittedName>
</protein>
<feature type="region of interest" description="Disordered" evidence="1">
    <location>
        <begin position="383"/>
        <end position="409"/>
    </location>
</feature>
<dbReference type="RefSeq" id="XP_007417417.1">
    <property type="nucleotide sequence ID" value="XM_007417355.1"/>
</dbReference>
<feature type="region of interest" description="Disordered" evidence="1">
    <location>
        <begin position="195"/>
        <end position="222"/>
    </location>
</feature>
<dbReference type="Proteomes" id="UP000001072">
    <property type="component" value="Unassembled WGS sequence"/>
</dbReference>
<feature type="region of interest" description="Disordered" evidence="1">
    <location>
        <begin position="128"/>
        <end position="162"/>
    </location>
</feature>
<sequence length="590" mass="66727">MVISHLIKVDLQFVTPGYLPEPGYKKKADAWFIGCPNNINHNTRIWRCDQFNHERALINLGVPRPIISTPKDWGPRMSPEGHVLPPLSETPSPKRRRLPSIDQWMPPPIFDHPFQGRAIPGPILTNQTFWTQPVQPPDSSGHQPTPFTGDSAGSTSGSHDTGAFARDQFKARCQRDTARTLTKSVGFNFARHDRQITQSRAFTPMPNKSNKRANRLPQQPRPHQWAQLSNSLGRRLPLDTVKNLHKTRLEQFQCAIKNKYDETRIITIYLWLNEIKPEIITAYFQDWPQARLEECDLLKQAVLGQVGEHWNRALSLWDEAIDAWREIPVDYPHQYPVSNRTIVVRLAKVNPLTPGLPQSRFSSSHPSTLDHNQDQIPLTPLTLKPMQTFPSTPELALTSSSPNHPVGGQPLEVDSHSPFHPTSPPDQLASKMMVDLTRVPDSPGTGEAISPCPVPSNRGTHDPQAKIPIALDHAGPLGPLAVTSTVAEPLLNVVQPKTTPPQLQKGWPLKSVLVSSLLEWYQNAKSSDMLESWKNSYGRNWIMVPSTVYRYRAWINEVTYDRFAAEYYLQPNAHVGQARNRFREEFNRVA</sequence>
<evidence type="ECO:0000313" key="3">
    <source>
        <dbReference type="Proteomes" id="UP000001072"/>
    </source>
</evidence>
<dbReference type="EMBL" id="GL883161">
    <property type="protein sequence ID" value="EGF99287.1"/>
    <property type="molecule type" value="Genomic_DNA"/>
</dbReference>
<keyword evidence="3" id="KW-1185">Reference proteome</keyword>
<evidence type="ECO:0000256" key="1">
    <source>
        <dbReference type="SAM" id="MobiDB-lite"/>
    </source>
</evidence>
<gene>
    <name evidence="2" type="ORF">MELLADRAFT_68712</name>
</gene>
<dbReference type="AlphaFoldDB" id="F4S7X2"/>
<accession>F4S7X2</accession>
<reference evidence="3" key="1">
    <citation type="journal article" date="2011" name="Proc. Natl. Acad. Sci. U.S.A.">
        <title>Obligate biotrophy features unraveled by the genomic analysis of rust fungi.</title>
        <authorList>
            <person name="Duplessis S."/>
            <person name="Cuomo C.A."/>
            <person name="Lin Y.-C."/>
            <person name="Aerts A."/>
            <person name="Tisserant E."/>
            <person name="Veneault-Fourrey C."/>
            <person name="Joly D.L."/>
            <person name="Hacquard S."/>
            <person name="Amselem J."/>
            <person name="Cantarel B.L."/>
            <person name="Chiu R."/>
            <person name="Coutinho P.M."/>
            <person name="Feau N."/>
            <person name="Field M."/>
            <person name="Frey P."/>
            <person name="Gelhaye E."/>
            <person name="Goldberg J."/>
            <person name="Grabherr M.G."/>
            <person name="Kodira C.D."/>
            <person name="Kohler A."/>
            <person name="Kuees U."/>
            <person name="Lindquist E.A."/>
            <person name="Lucas S.M."/>
            <person name="Mago R."/>
            <person name="Mauceli E."/>
            <person name="Morin E."/>
            <person name="Murat C."/>
            <person name="Pangilinan J.L."/>
            <person name="Park R."/>
            <person name="Pearson M."/>
            <person name="Quesneville H."/>
            <person name="Rouhier N."/>
            <person name="Sakthikumar S."/>
            <person name="Salamov A.A."/>
            <person name="Schmutz J."/>
            <person name="Selles B."/>
            <person name="Shapiro H."/>
            <person name="Tanguay P."/>
            <person name="Tuskan G.A."/>
            <person name="Henrissat B."/>
            <person name="Van de Peer Y."/>
            <person name="Rouze P."/>
            <person name="Ellis J.G."/>
            <person name="Dodds P.N."/>
            <person name="Schein J.E."/>
            <person name="Zhong S."/>
            <person name="Hamelin R.C."/>
            <person name="Grigoriev I.V."/>
            <person name="Szabo L.J."/>
            <person name="Martin F."/>
        </authorList>
    </citation>
    <scope>NUCLEOTIDE SEQUENCE [LARGE SCALE GENOMIC DNA]</scope>
    <source>
        <strain evidence="3">98AG31 / pathotype 3-4-7</strain>
    </source>
</reference>
<dbReference type="GeneID" id="18931093"/>
<feature type="region of interest" description="Disordered" evidence="1">
    <location>
        <begin position="75"/>
        <end position="98"/>
    </location>
</feature>
<feature type="compositionally biased region" description="Polar residues" evidence="1">
    <location>
        <begin position="128"/>
        <end position="159"/>
    </location>
</feature>
<name>F4S7X2_MELLP</name>
<evidence type="ECO:0000313" key="2">
    <source>
        <dbReference type="EMBL" id="EGF99287.1"/>
    </source>
</evidence>
<organism evidence="3">
    <name type="scientific">Melampsora larici-populina (strain 98AG31 / pathotype 3-4-7)</name>
    <name type="common">Poplar leaf rust fungus</name>
    <dbReference type="NCBI Taxonomy" id="747676"/>
    <lineage>
        <taxon>Eukaryota</taxon>
        <taxon>Fungi</taxon>
        <taxon>Dikarya</taxon>
        <taxon>Basidiomycota</taxon>
        <taxon>Pucciniomycotina</taxon>
        <taxon>Pucciniomycetes</taxon>
        <taxon>Pucciniales</taxon>
        <taxon>Melampsoraceae</taxon>
        <taxon>Melampsora</taxon>
    </lineage>
</organism>
<dbReference type="KEGG" id="mlr:MELLADRAFT_68712"/>
<dbReference type="InParanoid" id="F4S7X2"/>